<name>A0A6I8U131_AEDAE</name>
<dbReference type="EnsemblMetazoa" id="AAEL020489-RA">
    <property type="protein sequence ID" value="AAEL020489-PA"/>
    <property type="gene ID" value="AAEL020489"/>
</dbReference>
<organism evidence="1 2">
    <name type="scientific">Aedes aegypti</name>
    <name type="common">Yellowfever mosquito</name>
    <name type="synonym">Culex aegypti</name>
    <dbReference type="NCBI Taxonomy" id="7159"/>
    <lineage>
        <taxon>Eukaryota</taxon>
        <taxon>Metazoa</taxon>
        <taxon>Ecdysozoa</taxon>
        <taxon>Arthropoda</taxon>
        <taxon>Hexapoda</taxon>
        <taxon>Insecta</taxon>
        <taxon>Pterygota</taxon>
        <taxon>Neoptera</taxon>
        <taxon>Endopterygota</taxon>
        <taxon>Diptera</taxon>
        <taxon>Nematocera</taxon>
        <taxon>Culicoidea</taxon>
        <taxon>Culicidae</taxon>
        <taxon>Culicinae</taxon>
        <taxon>Aedini</taxon>
        <taxon>Aedes</taxon>
        <taxon>Stegomyia</taxon>
    </lineage>
</organism>
<dbReference type="OrthoDB" id="6328726at2759"/>
<keyword evidence="2" id="KW-1185">Reference proteome</keyword>
<evidence type="ECO:0000313" key="1">
    <source>
        <dbReference type="EnsemblMetazoa" id="AAEL020489-PA"/>
    </source>
</evidence>
<evidence type="ECO:0000313" key="2">
    <source>
        <dbReference type="Proteomes" id="UP000008820"/>
    </source>
</evidence>
<sequence length="199" mass="23270">MEKIFNFIIVTVLAITFTYVCGNNDETPLKEMIGFPLWRPLTTWRRQLYPPADSYQHNTEDEIDDYPSALAGDTDFTAQNFHTIDFKLKRTRPRHPICESLINVVYVGNNSDGYQYRPDHYITESCLNSYNTYQNRCSETGLSCTQIKQKMFITRRKAGDDAKAINCWEHVRMEEYDAGCECMYPKEHIVDKHSQRNGK</sequence>
<gene>
    <name evidence="1" type="primary">110676394</name>
</gene>
<reference evidence="1" key="2">
    <citation type="submission" date="2020-05" db="UniProtKB">
        <authorList>
            <consortium name="EnsemblMetazoa"/>
        </authorList>
    </citation>
    <scope>IDENTIFICATION</scope>
    <source>
        <strain evidence="1">LVP_AGWG</strain>
    </source>
</reference>
<reference evidence="1 2" key="1">
    <citation type="submission" date="2017-06" db="EMBL/GenBank/DDBJ databases">
        <title>Aedes aegypti genome working group (AGWG) sequencing and assembly.</title>
        <authorList>
            <consortium name="Aedes aegypti Genome Working Group (AGWG)"/>
            <person name="Matthews B.J."/>
        </authorList>
    </citation>
    <scope>NUCLEOTIDE SEQUENCE [LARGE SCALE GENOMIC DNA]</scope>
    <source>
        <strain evidence="1 2">LVP_AGWG</strain>
    </source>
</reference>
<accession>A0A6I8U131</accession>
<protein>
    <submittedName>
        <fullName evidence="1">Uncharacterized protein</fullName>
    </submittedName>
</protein>
<dbReference type="InParanoid" id="A0A6I8U131"/>
<dbReference type="AlphaFoldDB" id="A0A6I8U131"/>
<dbReference type="Proteomes" id="UP000008820">
    <property type="component" value="Chromosome 2"/>
</dbReference>
<proteinExistence type="predicted"/>